<dbReference type="Pfam" id="PF08338">
    <property type="entry name" value="DUF1731"/>
    <property type="match status" value="1"/>
</dbReference>
<dbReference type="PANTHER" id="PTHR11092">
    <property type="entry name" value="SUGAR NUCLEOTIDE EPIMERASE RELATED"/>
    <property type="match status" value="1"/>
</dbReference>
<feature type="domain" description="DUF1731" evidence="3">
    <location>
        <begin position="237"/>
        <end position="281"/>
    </location>
</feature>
<feature type="domain" description="NAD-dependent epimerase/dehydratase" evidence="2">
    <location>
        <begin position="3"/>
        <end position="202"/>
    </location>
</feature>
<evidence type="ECO:0000256" key="1">
    <source>
        <dbReference type="ARBA" id="ARBA00009353"/>
    </source>
</evidence>
<dbReference type="Pfam" id="PF01370">
    <property type="entry name" value="Epimerase"/>
    <property type="match status" value="1"/>
</dbReference>
<evidence type="ECO:0000313" key="4">
    <source>
        <dbReference type="EMBL" id="TVO77809.1"/>
    </source>
</evidence>
<protein>
    <submittedName>
        <fullName evidence="4">TIGR01777 family protein</fullName>
    </submittedName>
</protein>
<dbReference type="Proteomes" id="UP000316649">
    <property type="component" value="Unassembled WGS sequence"/>
</dbReference>
<keyword evidence="5" id="KW-1185">Reference proteome</keyword>
<dbReference type="InterPro" id="IPR036291">
    <property type="entry name" value="NAD(P)-bd_dom_sf"/>
</dbReference>
<dbReference type="SUPFAM" id="SSF51735">
    <property type="entry name" value="NAD(P)-binding Rossmann-fold domains"/>
    <property type="match status" value="1"/>
</dbReference>
<comment type="similarity">
    <text evidence="1">Belongs to the NAD(P)-dependent epimerase/dehydratase family. SDR39U1 subfamily.</text>
</comment>
<organism evidence="4 5">
    <name type="scientific">Sedimenticola selenatireducens</name>
    <dbReference type="NCBI Taxonomy" id="191960"/>
    <lineage>
        <taxon>Bacteria</taxon>
        <taxon>Pseudomonadati</taxon>
        <taxon>Pseudomonadota</taxon>
        <taxon>Gammaproteobacteria</taxon>
        <taxon>Chromatiales</taxon>
        <taxon>Sedimenticolaceae</taxon>
        <taxon>Sedimenticola</taxon>
    </lineage>
</organism>
<name>A0A558DVN7_9GAMM</name>
<dbReference type="RefSeq" id="WP_144357533.1">
    <property type="nucleotide sequence ID" value="NZ_VMNH01000004.1"/>
</dbReference>
<accession>A0A558DVN7</accession>
<dbReference type="InterPro" id="IPR001509">
    <property type="entry name" value="Epimerase_deHydtase"/>
</dbReference>
<evidence type="ECO:0000313" key="5">
    <source>
        <dbReference type="Proteomes" id="UP000316649"/>
    </source>
</evidence>
<dbReference type="OrthoDB" id="9801773at2"/>
<comment type="caution">
    <text evidence="4">The sequence shown here is derived from an EMBL/GenBank/DDBJ whole genome shotgun (WGS) entry which is preliminary data.</text>
</comment>
<dbReference type="InterPro" id="IPR013549">
    <property type="entry name" value="DUF1731"/>
</dbReference>
<dbReference type="PANTHER" id="PTHR11092:SF0">
    <property type="entry name" value="EPIMERASE FAMILY PROTEIN SDR39U1"/>
    <property type="match status" value="1"/>
</dbReference>
<dbReference type="EMBL" id="VMNH01000004">
    <property type="protein sequence ID" value="TVO77809.1"/>
    <property type="molecule type" value="Genomic_DNA"/>
</dbReference>
<proteinExistence type="inferred from homology"/>
<sequence length="289" mass="31419">MIIAVTGASGFVGTHLCQALTQTGHQLIMLGRNDVQQDATQLATQLKGCQAVINLAGENISRRWTAHYMKAIYSSRVLTTRTLVSAMRLMDEKPTCFISTSAIGAFDSEGDYGESDPPNATDFLGRLSHDWEASAMEAESLGVRTLIFRLGLVLGRDGGMMKQLLPPFRLGLGGPIGDGSQPFSWIHIDDLVGAYLLALGRMEMSGVYHLCAPDTTTNRQFTKTLGRVLHRPTLFPVPKLLLQLLFGKGAEVMTSGQTLHSERLSSAGFNFKYETVEQALIEITGSKPA</sequence>
<evidence type="ECO:0000259" key="3">
    <source>
        <dbReference type="Pfam" id="PF08338"/>
    </source>
</evidence>
<reference evidence="4 5" key="1">
    <citation type="submission" date="2019-07" db="EMBL/GenBank/DDBJ databases">
        <title>The pathways for chlorine oxyanion respiration interact through the shared metabolite chlorate.</title>
        <authorList>
            <person name="Barnum T.P."/>
            <person name="Cheng Y."/>
            <person name="Hill K.A."/>
            <person name="Lucas L.N."/>
            <person name="Carlson H.K."/>
            <person name="Coates J.D."/>
        </authorList>
    </citation>
    <scope>NUCLEOTIDE SEQUENCE [LARGE SCALE GENOMIC DNA]</scope>
    <source>
        <strain evidence="4 5">BK-1</strain>
    </source>
</reference>
<dbReference type="NCBIfam" id="TIGR01777">
    <property type="entry name" value="yfcH"/>
    <property type="match status" value="1"/>
</dbReference>
<dbReference type="Gene3D" id="3.40.50.720">
    <property type="entry name" value="NAD(P)-binding Rossmann-like Domain"/>
    <property type="match status" value="1"/>
</dbReference>
<dbReference type="InterPro" id="IPR010099">
    <property type="entry name" value="SDR39U1"/>
</dbReference>
<dbReference type="AlphaFoldDB" id="A0A558DVN7"/>
<evidence type="ECO:0000259" key="2">
    <source>
        <dbReference type="Pfam" id="PF01370"/>
    </source>
</evidence>
<gene>
    <name evidence="4" type="ORF">FHP88_03140</name>
</gene>